<gene>
    <name evidence="2" type="ORF">GCM10009663_68870</name>
</gene>
<dbReference type="EMBL" id="BAAALD010000112">
    <property type="protein sequence ID" value="GAA1119171.1"/>
    <property type="molecule type" value="Genomic_DNA"/>
</dbReference>
<dbReference type="InterPro" id="IPR027417">
    <property type="entry name" value="P-loop_NTPase"/>
</dbReference>
<proteinExistence type="predicted"/>
<evidence type="ECO:0008006" key="4">
    <source>
        <dbReference type="Google" id="ProtNLM"/>
    </source>
</evidence>
<reference evidence="2 3" key="1">
    <citation type="journal article" date="2019" name="Int. J. Syst. Evol. Microbiol.">
        <title>The Global Catalogue of Microorganisms (GCM) 10K type strain sequencing project: providing services to taxonomists for standard genome sequencing and annotation.</title>
        <authorList>
            <consortium name="The Broad Institute Genomics Platform"/>
            <consortium name="The Broad Institute Genome Sequencing Center for Infectious Disease"/>
            <person name="Wu L."/>
            <person name="Ma J."/>
        </authorList>
    </citation>
    <scope>NUCLEOTIDE SEQUENCE [LARGE SCALE GENOMIC DNA]</scope>
    <source>
        <strain evidence="2 3">JCM 13002</strain>
    </source>
</reference>
<evidence type="ECO:0000313" key="2">
    <source>
        <dbReference type="EMBL" id="GAA1119171.1"/>
    </source>
</evidence>
<dbReference type="Gene3D" id="3.40.50.300">
    <property type="entry name" value="P-loop containing nucleotide triphosphate hydrolases"/>
    <property type="match status" value="1"/>
</dbReference>
<evidence type="ECO:0000313" key="3">
    <source>
        <dbReference type="Proteomes" id="UP001499987"/>
    </source>
</evidence>
<feature type="region of interest" description="Disordered" evidence="1">
    <location>
        <begin position="249"/>
        <end position="275"/>
    </location>
</feature>
<evidence type="ECO:0000256" key="1">
    <source>
        <dbReference type="SAM" id="MobiDB-lite"/>
    </source>
</evidence>
<comment type="caution">
    <text evidence="2">The sequence shown here is derived from an EMBL/GenBank/DDBJ whole genome shotgun (WGS) entry which is preliminary data.</text>
</comment>
<protein>
    <recommendedName>
        <fullName evidence="4">Chromosome partitioning protein</fullName>
    </recommendedName>
</protein>
<dbReference type="Proteomes" id="UP001499987">
    <property type="component" value="Unassembled WGS sequence"/>
</dbReference>
<organism evidence="2 3">
    <name type="scientific">Kitasatospora arboriphila</name>
    <dbReference type="NCBI Taxonomy" id="258052"/>
    <lineage>
        <taxon>Bacteria</taxon>
        <taxon>Bacillati</taxon>
        <taxon>Actinomycetota</taxon>
        <taxon>Actinomycetes</taxon>
        <taxon>Kitasatosporales</taxon>
        <taxon>Streptomycetaceae</taxon>
        <taxon>Kitasatospora</taxon>
    </lineage>
</organism>
<sequence length="275" mass="27664">MALVAVAGVKGSPGTSTAALALAGAWPKPASGGPGTPVVVEADPAGGDWHLGFGLPGEAGLVRLAAASRRRTLDLALLHEHAVRIPGGAVAVTAPEQPEQCAAALGALAPEWADAETGGTLVVADCGRLAGPAAGQKELLSAADLVLLVCRGAVGSLAHAATAADRLRTAGRPVVAVVVGDSAWSPGEIAETLGAAACRAVPHDAESVALLHGAPLKRWRRWRRGPYTLMPEARGLALELSRMLPPPLAEAQKDTDTAPPVEADTGLAARLGRAT</sequence>
<accession>A0ABN1U4U3</accession>
<name>A0ABN1U4U3_9ACTN</name>
<dbReference type="RefSeq" id="WP_344627664.1">
    <property type="nucleotide sequence ID" value="NZ_BAAALD010000112.1"/>
</dbReference>
<keyword evidence="3" id="KW-1185">Reference proteome</keyword>
<dbReference type="SUPFAM" id="SSF52540">
    <property type="entry name" value="P-loop containing nucleoside triphosphate hydrolases"/>
    <property type="match status" value="1"/>
</dbReference>